<evidence type="ECO:0000256" key="3">
    <source>
        <dbReference type="ARBA" id="ARBA00022722"/>
    </source>
</evidence>
<feature type="domain" description="RecJ OB" evidence="8">
    <location>
        <begin position="459"/>
        <end position="567"/>
    </location>
</feature>
<keyword evidence="5 9" id="KW-0269">Exonuclease</keyword>
<dbReference type="Gene3D" id="3.90.1640.30">
    <property type="match status" value="1"/>
</dbReference>
<dbReference type="Proteomes" id="UP000018439">
    <property type="component" value="Chromosome"/>
</dbReference>
<keyword evidence="4" id="KW-0378">Hydrolase</keyword>
<evidence type="ECO:0000256" key="4">
    <source>
        <dbReference type="ARBA" id="ARBA00022801"/>
    </source>
</evidence>
<evidence type="ECO:0000259" key="8">
    <source>
        <dbReference type="Pfam" id="PF17768"/>
    </source>
</evidence>
<evidence type="ECO:0000313" key="9">
    <source>
        <dbReference type="EMBL" id="EGJ70349.1"/>
    </source>
</evidence>
<accession>F3ZPJ0</accession>
<comment type="similarity">
    <text evidence="1">Belongs to the RecJ family.</text>
</comment>
<sequence length="572" mass="65098">MNYLWNYQNSSTKQLEESHKLAKELGINPILGKLLIQRGIHTPNDARTFFHPQLKDLHDPFLMKDMDIAVDRLNQAIGNKERILIYGDYDVDGTTSVSLVYRFLQEYYSNIDYYIPNRYNEGYGVSQQGIDFAKETGVSLIIVLDCGIKAVEEITYAKNKGIDFIICDHHVPDDVLPPAIAILNAKRLDNTYPYTDLSGCGVGFKFMQAFAQNNGIEFHNLVPLLDLVAVSIASDIVPIMGENRILAYHGLKQLNNNPSIGLKSIIDVCSLEDREITISDIVFKIGPRINASGRIENGKEAVDLLIERDYEKAIKIAKRINEYNETRKDLDKNMTEEANQIVENISDLSDLRSVVLYNEKWHQGVIGIVASRLTEVYYRPAVVLCKSGEFATGSARSVPGFDIYKAIEHCKDLLESFGGHTYAAGLSLKEENIKEFNRRFEAYVTEHILPEQTHPSINIDAELDFQEITRKFCKDLKKFNPYGPYNQKPIFCTHQVYDYGTSKVVGRNQEHIKLELIDSKSNNILNGIAFGQSNHVRYIKSRRSFDICYTIEANTHRKGEIQLHIEDIKPIE</sequence>
<dbReference type="GO" id="GO:0003676">
    <property type="term" value="F:nucleic acid binding"/>
    <property type="evidence" value="ECO:0007669"/>
    <property type="project" value="InterPro"/>
</dbReference>
<dbReference type="Gene3D" id="3.10.310.30">
    <property type="match status" value="1"/>
</dbReference>
<dbReference type="NCBIfam" id="TIGR00644">
    <property type="entry name" value="recJ"/>
    <property type="match status" value="1"/>
</dbReference>
<dbReference type="Pfam" id="PF02272">
    <property type="entry name" value="DHHA1"/>
    <property type="match status" value="1"/>
</dbReference>
<evidence type="ECO:0000256" key="5">
    <source>
        <dbReference type="ARBA" id="ARBA00022839"/>
    </source>
</evidence>
<feature type="domain" description="DHHA1" evidence="7">
    <location>
        <begin position="354"/>
        <end position="445"/>
    </location>
</feature>
<dbReference type="eggNOG" id="COG0608">
    <property type="taxonomic scope" value="Bacteria"/>
</dbReference>
<dbReference type="GO" id="GO:0006310">
    <property type="term" value="P:DNA recombination"/>
    <property type="evidence" value="ECO:0007669"/>
    <property type="project" value="InterPro"/>
</dbReference>
<reference evidence="9 10" key="1">
    <citation type="journal article" date="2011" name="Stand. Genomic Sci.">
        <title>Non-contiguous finished genome sequence of Bacteroides coprosuis type strain (PC139).</title>
        <authorList>
            <person name="Land M."/>
            <person name="Held B."/>
            <person name="Gronow S."/>
            <person name="Abt B."/>
            <person name="Lucas S."/>
            <person name="Del Rio T.G."/>
            <person name="Nolan M."/>
            <person name="Tice H."/>
            <person name="Cheng J.F."/>
            <person name="Pitluck S."/>
            <person name="Liolios K."/>
            <person name="Pagani I."/>
            <person name="Ivanova N."/>
            <person name="Mavromatis K."/>
            <person name="Mikhailova N."/>
            <person name="Pati A."/>
            <person name="Tapia R."/>
            <person name="Han C."/>
            <person name="Goodwin L."/>
            <person name="Chen A."/>
            <person name="Palaniappan K."/>
            <person name="Hauser L."/>
            <person name="Brambilla E.M."/>
            <person name="Rohde M."/>
            <person name="Goker M."/>
            <person name="Detter J.C."/>
            <person name="Woyke T."/>
            <person name="Bristow J."/>
            <person name="Eisen J.A."/>
            <person name="Markowitz V."/>
            <person name="Hugenholtz P."/>
            <person name="Kyrpides N.C."/>
            <person name="Klenk H.P."/>
            <person name="Lapidus A."/>
        </authorList>
    </citation>
    <scope>NUCLEOTIDE SEQUENCE [LARGE SCALE GENOMIC DNA]</scope>
    <source>
        <strain evidence="9 10">DSM 18011</strain>
    </source>
</reference>
<feature type="domain" description="DDH" evidence="6">
    <location>
        <begin position="82"/>
        <end position="231"/>
    </location>
</feature>
<dbReference type="EMBL" id="CM001167">
    <property type="protein sequence ID" value="EGJ70349.1"/>
    <property type="molecule type" value="Genomic_DNA"/>
</dbReference>
<dbReference type="SUPFAM" id="SSF64182">
    <property type="entry name" value="DHH phosphoesterases"/>
    <property type="match status" value="1"/>
</dbReference>
<name>F3ZPJ0_9BACE</name>
<gene>
    <name evidence="9" type="ORF">Bcop_0130</name>
</gene>
<dbReference type="HOGENOM" id="CLU_009736_5_2_10"/>
<protein>
    <recommendedName>
        <fullName evidence="2">Single-stranded-DNA-specific exonuclease RecJ</fullName>
    </recommendedName>
</protein>
<keyword evidence="10" id="KW-1185">Reference proteome</keyword>
<dbReference type="GO" id="GO:0006281">
    <property type="term" value="P:DNA repair"/>
    <property type="evidence" value="ECO:0007669"/>
    <property type="project" value="InterPro"/>
</dbReference>
<evidence type="ECO:0000259" key="6">
    <source>
        <dbReference type="Pfam" id="PF01368"/>
    </source>
</evidence>
<dbReference type="InterPro" id="IPR003156">
    <property type="entry name" value="DHHA1_dom"/>
</dbReference>
<dbReference type="Pfam" id="PF17768">
    <property type="entry name" value="RecJ_OB"/>
    <property type="match status" value="1"/>
</dbReference>
<organism evidence="9 10">
    <name type="scientific">Bacteroides coprosuis DSM 18011</name>
    <dbReference type="NCBI Taxonomy" id="679937"/>
    <lineage>
        <taxon>Bacteria</taxon>
        <taxon>Pseudomonadati</taxon>
        <taxon>Bacteroidota</taxon>
        <taxon>Bacteroidia</taxon>
        <taxon>Bacteroidales</taxon>
        <taxon>Bacteroidaceae</taxon>
        <taxon>Bacteroides</taxon>
    </lineage>
</organism>
<evidence type="ECO:0000259" key="7">
    <source>
        <dbReference type="Pfam" id="PF02272"/>
    </source>
</evidence>
<dbReference type="PANTHER" id="PTHR30255">
    <property type="entry name" value="SINGLE-STRANDED-DNA-SPECIFIC EXONUCLEASE RECJ"/>
    <property type="match status" value="1"/>
</dbReference>
<dbReference type="PANTHER" id="PTHR30255:SF2">
    <property type="entry name" value="SINGLE-STRANDED-DNA-SPECIFIC EXONUCLEASE RECJ"/>
    <property type="match status" value="1"/>
</dbReference>
<dbReference type="OrthoDB" id="9809852at2"/>
<dbReference type="STRING" id="679937.Bcop_0130"/>
<dbReference type="InterPro" id="IPR041122">
    <property type="entry name" value="RecJ_OB"/>
</dbReference>
<evidence type="ECO:0000313" key="10">
    <source>
        <dbReference type="Proteomes" id="UP000018439"/>
    </source>
</evidence>
<evidence type="ECO:0000256" key="2">
    <source>
        <dbReference type="ARBA" id="ARBA00019841"/>
    </source>
</evidence>
<dbReference type="InterPro" id="IPR004610">
    <property type="entry name" value="RecJ"/>
</dbReference>
<proteinExistence type="inferred from homology"/>
<dbReference type="AlphaFoldDB" id="F3ZPJ0"/>
<dbReference type="InterPro" id="IPR051673">
    <property type="entry name" value="SSDNA_exonuclease_RecJ"/>
</dbReference>
<keyword evidence="3" id="KW-0540">Nuclease</keyword>
<dbReference type="GO" id="GO:0008409">
    <property type="term" value="F:5'-3' exonuclease activity"/>
    <property type="evidence" value="ECO:0007669"/>
    <property type="project" value="InterPro"/>
</dbReference>
<dbReference type="InterPro" id="IPR001667">
    <property type="entry name" value="DDH_dom"/>
</dbReference>
<dbReference type="InterPro" id="IPR038763">
    <property type="entry name" value="DHH_sf"/>
</dbReference>
<evidence type="ECO:0000256" key="1">
    <source>
        <dbReference type="ARBA" id="ARBA00005915"/>
    </source>
</evidence>
<dbReference type="Pfam" id="PF01368">
    <property type="entry name" value="DHH"/>
    <property type="match status" value="1"/>
</dbReference>